<feature type="region of interest" description="Disordered" evidence="1">
    <location>
        <begin position="1"/>
        <end position="24"/>
    </location>
</feature>
<accession>A0A8G2F637</accession>
<dbReference type="AlphaFoldDB" id="A0A8G2F637"/>
<evidence type="ECO:0000256" key="1">
    <source>
        <dbReference type="SAM" id="MobiDB-lite"/>
    </source>
</evidence>
<feature type="transmembrane region" description="Helical" evidence="2">
    <location>
        <begin position="116"/>
        <end position="134"/>
    </location>
</feature>
<evidence type="ECO:0000313" key="4">
    <source>
        <dbReference type="Proteomes" id="UP000199581"/>
    </source>
</evidence>
<sequence length="148" mass="16732">MNMRWQEKISGVGRTNQNSGWMRRRHSRCGAYDPGMISVQNPNTRPRDNAIEPLRSGRIFRKIAENILEGPGIKDTLGPEVELFGRSRAQTFLDPNIQDILSETLGQLTLKKQQSTFLATFLASFLAAFLFSPVKQAFGKRHDRTLLG</sequence>
<dbReference type="EMBL" id="FOTO01000006">
    <property type="protein sequence ID" value="SFL76452.1"/>
    <property type="molecule type" value="Genomic_DNA"/>
</dbReference>
<evidence type="ECO:0000313" key="3">
    <source>
        <dbReference type="EMBL" id="SFL76452.1"/>
    </source>
</evidence>
<name>A0A8G2F637_DESNO</name>
<proteinExistence type="predicted"/>
<keyword evidence="2" id="KW-1133">Transmembrane helix</keyword>
<keyword evidence="4" id="KW-1185">Reference proteome</keyword>
<keyword evidence="2" id="KW-0812">Transmembrane</keyword>
<evidence type="ECO:0000256" key="2">
    <source>
        <dbReference type="SAM" id="Phobius"/>
    </source>
</evidence>
<organism evidence="3 4">
    <name type="scientific">Desulfomicrobium norvegicum (strain DSM 1741 / NCIMB 8310)</name>
    <name type="common">Desulfovibrio baculatus (strain Norway 4)</name>
    <name type="synonym">Desulfovibrio desulfuricans (strain Norway 4)</name>
    <dbReference type="NCBI Taxonomy" id="52561"/>
    <lineage>
        <taxon>Bacteria</taxon>
        <taxon>Pseudomonadati</taxon>
        <taxon>Thermodesulfobacteriota</taxon>
        <taxon>Desulfovibrionia</taxon>
        <taxon>Desulfovibrionales</taxon>
        <taxon>Desulfomicrobiaceae</taxon>
        <taxon>Desulfomicrobium</taxon>
    </lineage>
</organism>
<gene>
    <name evidence="3" type="ORF">SAMN05421830_10630</name>
</gene>
<keyword evidence="2" id="KW-0472">Membrane</keyword>
<protein>
    <submittedName>
        <fullName evidence="3">Uncharacterized protein</fullName>
    </submittedName>
</protein>
<dbReference type="Proteomes" id="UP000199581">
    <property type="component" value="Unassembled WGS sequence"/>
</dbReference>
<comment type="caution">
    <text evidence="3">The sequence shown here is derived from an EMBL/GenBank/DDBJ whole genome shotgun (WGS) entry which is preliminary data.</text>
</comment>
<reference evidence="3 4" key="1">
    <citation type="submission" date="2016-10" db="EMBL/GenBank/DDBJ databases">
        <authorList>
            <person name="Varghese N."/>
            <person name="Submissions S."/>
        </authorList>
    </citation>
    <scope>NUCLEOTIDE SEQUENCE [LARGE SCALE GENOMIC DNA]</scope>
    <source>
        <strain evidence="3 4">DSM 1741</strain>
    </source>
</reference>